<organism evidence="1 2">
    <name type="scientific">Paraliobacillus ryukyuensis</name>
    <dbReference type="NCBI Taxonomy" id="200904"/>
    <lineage>
        <taxon>Bacteria</taxon>
        <taxon>Bacillati</taxon>
        <taxon>Bacillota</taxon>
        <taxon>Bacilli</taxon>
        <taxon>Bacillales</taxon>
        <taxon>Bacillaceae</taxon>
        <taxon>Paraliobacillus</taxon>
    </lineage>
</organism>
<dbReference type="OrthoDB" id="2366283at2"/>
<name>A0A366DSM9_9BACI</name>
<proteinExistence type="predicted"/>
<dbReference type="AlphaFoldDB" id="A0A366DSM9"/>
<dbReference type="RefSeq" id="WP_113870080.1">
    <property type="nucleotide sequence ID" value="NZ_BAABQN010000018.1"/>
</dbReference>
<evidence type="ECO:0000313" key="1">
    <source>
        <dbReference type="EMBL" id="RBO92264.1"/>
    </source>
</evidence>
<gene>
    <name evidence="1" type="ORF">DES48_1152</name>
</gene>
<dbReference type="EMBL" id="QNRI01000015">
    <property type="protein sequence ID" value="RBO92264.1"/>
    <property type="molecule type" value="Genomic_DNA"/>
</dbReference>
<comment type="caution">
    <text evidence="1">The sequence shown here is derived from an EMBL/GenBank/DDBJ whole genome shotgun (WGS) entry which is preliminary data.</text>
</comment>
<evidence type="ECO:0000313" key="2">
    <source>
        <dbReference type="Proteomes" id="UP000252254"/>
    </source>
</evidence>
<protein>
    <submittedName>
        <fullName evidence="1">Uncharacterized protein</fullName>
    </submittedName>
</protein>
<reference evidence="1 2" key="1">
    <citation type="submission" date="2018-06" db="EMBL/GenBank/DDBJ databases">
        <title>Genomic Encyclopedia of Type Strains, Phase IV (KMG-IV): sequencing the most valuable type-strain genomes for metagenomic binning, comparative biology and taxonomic classification.</title>
        <authorList>
            <person name="Goeker M."/>
        </authorList>
    </citation>
    <scope>NUCLEOTIDE SEQUENCE [LARGE SCALE GENOMIC DNA]</scope>
    <source>
        <strain evidence="1 2">DSM 15140</strain>
    </source>
</reference>
<accession>A0A366DSM9</accession>
<dbReference type="Proteomes" id="UP000252254">
    <property type="component" value="Unassembled WGS sequence"/>
</dbReference>
<keyword evidence="2" id="KW-1185">Reference proteome</keyword>
<sequence length="142" mass="16347">MKVVINKKFGGFYLSGKAIEFYAKLKGIENLYHYVQDFTTELASKKTANEVDDNNVIFAYTTTKDFGDEVVTSHQSPLFDHLYSPEIERNDEDLVKVIEELGEKANTRVSSLKIVEIPDDVEYVIEDYDGAEWIAEKHRTWS</sequence>